<dbReference type="VEuPathDB" id="AmoebaDB:EHI_145290"/>
<reference evidence="1 2" key="1">
    <citation type="submission" date="2016-05" db="EMBL/GenBank/DDBJ databases">
        <title>First whole genome sequencing of Entamoeba histolytica HM1:IMSS-clone-6.</title>
        <authorList>
            <person name="Mukherjee Avik.K."/>
            <person name="Izumyama S."/>
            <person name="Nakada-Tsukui K."/>
            <person name="Nozaki T."/>
        </authorList>
    </citation>
    <scope>NUCLEOTIDE SEQUENCE [LARGE SCALE GENOMIC DNA]</scope>
    <source>
        <strain evidence="1 2">HM1:IMSS clone 6</strain>
    </source>
</reference>
<organism evidence="1 2">
    <name type="scientific">Entamoeba histolytica</name>
    <dbReference type="NCBI Taxonomy" id="5759"/>
    <lineage>
        <taxon>Eukaryota</taxon>
        <taxon>Amoebozoa</taxon>
        <taxon>Evosea</taxon>
        <taxon>Archamoebae</taxon>
        <taxon>Mastigamoebida</taxon>
        <taxon>Entamoebidae</taxon>
        <taxon>Entamoeba</taxon>
    </lineage>
</organism>
<comment type="caution">
    <text evidence="1">The sequence shown here is derived from an EMBL/GenBank/DDBJ whole genome shotgun (WGS) entry which is preliminary data.</text>
</comment>
<dbReference type="VEuPathDB" id="AmoebaDB:EHI8A_192230"/>
<accession>A0A5K1UNP3</accession>
<dbReference type="AlphaFoldDB" id="A0A5K1UNP3"/>
<proteinExistence type="predicted"/>
<dbReference type="VEuPathDB" id="AmoebaDB:KM1_204870"/>
<protein>
    <submittedName>
        <fullName evidence="1">Uncharacterized protein</fullName>
    </submittedName>
</protein>
<gene>
    <name evidence="1" type="ORF">CL6EHI_145290</name>
</gene>
<dbReference type="EMBL" id="BDEQ01000001">
    <property type="protein sequence ID" value="GAT97049.1"/>
    <property type="molecule type" value="Genomic_DNA"/>
</dbReference>
<dbReference type="VEuPathDB" id="AmoebaDB:EHI7A_122490"/>
<sequence>MKEALTTWCSTKTNKENIKYLAYGKTTEGNNKHGYVFFILENQVDIMRKPFVNINGKEMKINFSPFTKLDAFDGSYLSIIDDIKNQSKKHKTKAVFEEYGNLKTTKGYKVGDSMIEQSLRMNSKAEAIAYLRNISPAWVMNNEKIQRNV</sequence>
<evidence type="ECO:0000313" key="2">
    <source>
        <dbReference type="Proteomes" id="UP000078387"/>
    </source>
</evidence>
<dbReference type="VEuPathDB" id="AmoebaDB:EHI5A_161700"/>
<dbReference type="Proteomes" id="UP000078387">
    <property type="component" value="Unassembled WGS sequence"/>
</dbReference>
<evidence type="ECO:0000313" key="1">
    <source>
        <dbReference type="EMBL" id="GAT97049.1"/>
    </source>
</evidence>
<name>A0A5K1UNP3_ENTHI</name>